<accession>A0A371PBA6</accession>
<dbReference type="RefSeq" id="WP_119703316.1">
    <property type="nucleotide sequence ID" value="NZ_JBHSOI010000001.1"/>
</dbReference>
<name>A0A371PBA6_9ACTN</name>
<evidence type="ECO:0000313" key="4">
    <source>
        <dbReference type="Proteomes" id="UP000265581"/>
    </source>
</evidence>
<keyword evidence="2" id="KW-1133">Transmembrane helix</keyword>
<sequence length="103" mass="11937">MNDAQTWTTIGGMFTFMLAFMAIAVRLFGQNLDARFGALTAVMTAGFEQVDKRFEQVDKRFEQVDKRFEQVERRLDRIEDRVEALDRDVTAITRRLMDGPDTP</sequence>
<dbReference type="AlphaFoldDB" id="A0A371PBA6"/>
<keyword evidence="4" id="KW-1185">Reference proteome</keyword>
<evidence type="ECO:0000313" key="3">
    <source>
        <dbReference type="EMBL" id="REK73203.1"/>
    </source>
</evidence>
<dbReference type="EMBL" id="QUBR01000001">
    <property type="protein sequence ID" value="REK73203.1"/>
    <property type="molecule type" value="Genomic_DNA"/>
</dbReference>
<organism evidence="3 4">
    <name type="scientific">Aeromicrobium endophyticum</name>
    <dbReference type="NCBI Taxonomy" id="2292704"/>
    <lineage>
        <taxon>Bacteria</taxon>
        <taxon>Bacillati</taxon>
        <taxon>Actinomycetota</taxon>
        <taxon>Actinomycetes</taxon>
        <taxon>Propionibacteriales</taxon>
        <taxon>Nocardioidaceae</taxon>
        <taxon>Aeromicrobium</taxon>
    </lineage>
</organism>
<feature type="coiled-coil region" evidence="1">
    <location>
        <begin position="54"/>
        <end position="95"/>
    </location>
</feature>
<dbReference type="Proteomes" id="UP000265581">
    <property type="component" value="Unassembled WGS sequence"/>
</dbReference>
<comment type="caution">
    <text evidence="3">The sequence shown here is derived from an EMBL/GenBank/DDBJ whole genome shotgun (WGS) entry which is preliminary data.</text>
</comment>
<keyword evidence="1" id="KW-0175">Coiled coil</keyword>
<evidence type="ECO:0000256" key="1">
    <source>
        <dbReference type="SAM" id="Coils"/>
    </source>
</evidence>
<evidence type="ECO:0000256" key="2">
    <source>
        <dbReference type="SAM" id="Phobius"/>
    </source>
</evidence>
<gene>
    <name evidence="3" type="ORF">DX116_06445</name>
</gene>
<keyword evidence="2" id="KW-0472">Membrane</keyword>
<dbReference type="Gene3D" id="3.90.20.10">
    <property type="match status" value="1"/>
</dbReference>
<reference evidence="3 4" key="1">
    <citation type="submission" date="2018-08" db="EMBL/GenBank/DDBJ databases">
        <title>Aeromicrobium sp. M2KJ-4, whole genome shotgun sequence.</title>
        <authorList>
            <person name="Tuo L."/>
        </authorList>
    </citation>
    <scope>NUCLEOTIDE SEQUENCE [LARGE SCALE GENOMIC DNA]</scope>
    <source>
        <strain evidence="3 4">M2KJ-4</strain>
    </source>
</reference>
<protein>
    <submittedName>
        <fullName evidence="3">Uncharacterized protein</fullName>
    </submittedName>
</protein>
<keyword evidence="2" id="KW-0812">Transmembrane</keyword>
<dbReference type="OrthoDB" id="5078127at2"/>
<dbReference type="SUPFAM" id="SSF57997">
    <property type="entry name" value="Tropomyosin"/>
    <property type="match status" value="1"/>
</dbReference>
<proteinExistence type="predicted"/>
<feature type="transmembrane region" description="Helical" evidence="2">
    <location>
        <begin position="6"/>
        <end position="28"/>
    </location>
</feature>
<dbReference type="Gene3D" id="6.10.250.2540">
    <property type="match status" value="1"/>
</dbReference>